<dbReference type="EMBL" id="WJJP01000583">
    <property type="protein sequence ID" value="MBD3326444.1"/>
    <property type="molecule type" value="Genomic_DNA"/>
</dbReference>
<feature type="domain" description="PEGA" evidence="1">
    <location>
        <begin position="115"/>
        <end position="182"/>
    </location>
</feature>
<evidence type="ECO:0000259" key="1">
    <source>
        <dbReference type="Pfam" id="PF08308"/>
    </source>
</evidence>
<dbReference type="Proteomes" id="UP000649604">
    <property type="component" value="Unassembled WGS sequence"/>
</dbReference>
<dbReference type="PANTHER" id="PTHR36194:SF1">
    <property type="entry name" value="S-LAYER-LIKE PROTEIN"/>
    <property type="match status" value="1"/>
</dbReference>
<dbReference type="Pfam" id="PF08308">
    <property type="entry name" value="PEGA"/>
    <property type="match status" value="5"/>
</dbReference>
<evidence type="ECO:0000313" key="2">
    <source>
        <dbReference type="EMBL" id="MBD3326444.1"/>
    </source>
</evidence>
<dbReference type="InterPro" id="IPR013229">
    <property type="entry name" value="PEGA"/>
</dbReference>
<gene>
    <name evidence="2" type="ORF">GF339_17805</name>
</gene>
<dbReference type="AlphaFoldDB" id="A0A9D5Q714"/>
<proteinExistence type="predicted"/>
<feature type="domain" description="PEGA" evidence="1">
    <location>
        <begin position="46"/>
        <end position="112"/>
    </location>
</feature>
<comment type="caution">
    <text evidence="2">The sequence shown here is derived from an EMBL/GenBank/DDBJ whole genome shotgun (WGS) entry which is preliminary data.</text>
</comment>
<reference evidence="2" key="1">
    <citation type="submission" date="2019-11" db="EMBL/GenBank/DDBJ databases">
        <title>Microbial mats filling the niche in hypersaline microbial mats.</title>
        <authorList>
            <person name="Wong H.L."/>
            <person name="Macleod F.I."/>
            <person name="White R.A. III"/>
            <person name="Burns B.P."/>
        </authorList>
    </citation>
    <scope>NUCLEOTIDE SEQUENCE</scope>
    <source>
        <strain evidence="2">Rbin_158</strain>
    </source>
</reference>
<name>A0A9D5Q714_9BACT</name>
<sequence>MIRHFLSLASIIFVVVCVGAIVGQFVDFPSVWAYVEDFYHIFDNEGTLEVVSTPEAAAVYLDNTFIGQTPLTTDVADGAYDVKIILSGYQTFARRIVVEKEHATTIHANLSQDYGALRVHSTPAKATVYIDGKRQGQLTPLEVQVTQGKYLVRVEKDRFYVYEEDVVVEQGKTMTVEADLVRQVGRVIVETVPPGAKAYIGNDLIGTTPFTHDKPVGKYVLTVKKPGFRDKVIEANIAPDESLDIRVELTERVGGLKVTTTPPGAEIHINEAYQGESPLRIEKKPGVYRVTIRKNNYRELQEEIVVEDNITKNVHRELDPILVEFRIDSDPSHAKVWLNSEDMGYTPARIHKEPGIYTVRITKPGYKNYAEEVHIKEGAFIQLKPVLEKEHSPLR</sequence>
<feature type="domain" description="PEGA" evidence="1">
    <location>
        <begin position="324"/>
        <end position="390"/>
    </location>
</feature>
<evidence type="ECO:0000313" key="3">
    <source>
        <dbReference type="Proteomes" id="UP000649604"/>
    </source>
</evidence>
<dbReference type="PANTHER" id="PTHR36194">
    <property type="entry name" value="S-LAYER-LIKE PROTEIN"/>
    <property type="match status" value="1"/>
</dbReference>
<accession>A0A9D5Q714</accession>
<organism evidence="2 3">
    <name type="scientific">candidate division KSB3 bacterium</name>
    <dbReference type="NCBI Taxonomy" id="2044937"/>
    <lineage>
        <taxon>Bacteria</taxon>
        <taxon>candidate division KSB3</taxon>
    </lineage>
</organism>
<feature type="domain" description="PEGA" evidence="1">
    <location>
        <begin position="254"/>
        <end position="319"/>
    </location>
</feature>
<feature type="domain" description="PEGA" evidence="1">
    <location>
        <begin position="185"/>
        <end position="251"/>
    </location>
</feature>
<protein>
    <submittedName>
        <fullName evidence="2">PEGA domain-containing protein</fullName>
    </submittedName>
</protein>